<reference evidence="2" key="2">
    <citation type="journal article" date="2009" name="Fungal Genet. Biol.">
        <title>The 2008 update of the Aspergillus nidulans genome annotation: a community effort.</title>
        <authorList>
            <person name="Wortman J.R."/>
            <person name="Gilsenan J.M."/>
            <person name="Joardar V."/>
            <person name="Deegan J."/>
            <person name="Clutterbuck J."/>
            <person name="Andersen M.R."/>
            <person name="Archer D."/>
            <person name="Bencina M."/>
            <person name="Braus G."/>
            <person name="Coutinho P."/>
            <person name="von Dohren H."/>
            <person name="Doonan J."/>
            <person name="Driessen A.J."/>
            <person name="Durek P."/>
            <person name="Espeso E."/>
            <person name="Fekete E."/>
            <person name="Flipphi M."/>
            <person name="Estrada C.G."/>
            <person name="Geysens S."/>
            <person name="Goldman G."/>
            <person name="de Groot P.W."/>
            <person name="Hansen K."/>
            <person name="Harris S.D."/>
            <person name="Heinekamp T."/>
            <person name="Helmstaedt K."/>
            <person name="Henrissat B."/>
            <person name="Hofmann G."/>
            <person name="Homan T."/>
            <person name="Horio T."/>
            <person name="Horiuchi H."/>
            <person name="James S."/>
            <person name="Jones M."/>
            <person name="Karaffa L."/>
            <person name="Karanyi Z."/>
            <person name="Kato M."/>
            <person name="Keller N."/>
            <person name="Kelly D.E."/>
            <person name="Kiel J.A."/>
            <person name="Kim J.M."/>
            <person name="van der Klei I.J."/>
            <person name="Klis F.M."/>
            <person name="Kovalchuk A."/>
            <person name="Krasevec N."/>
            <person name="Kubicek C.P."/>
            <person name="Liu B."/>
            <person name="Maccabe A."/>
            <person name="Meyer V."/>
            <person name="Mirabito P."/>
            <person name="Miskei M."/>
            <person name="Mos M."/>
            <person name="Mullins J."/>
            <person name="Nelson D.R."/>
            <person name="Nielsen J."/>
            <person name="Oakley B.R."/>
            <person name="Osmani S.A."/>
            <person name="Pakula T."/>
            <person name="Paszewski A."/>
            <person name="Paulsen I."/>
            <person name="Pilsyk S."/>
            <person name="Pocsi I."/>
            <person name="Punt P.J."/>
            <person name="Ram A.F."/>
            <person name="Ren Q."/>
            <person name="Robellet X."/>
            <person name="Robson G."/>
            <person name="Seiboth B."/>
            <person name="van Solingen P."/>
            <person name="Specht T."/>
            <person name="Sun J."/>
            <person name="Taheri-Talesh N."/>
            <person name="Takeshita N."/>
            <person name="Ussery D."/>
            <person name="vanKuyk P.A."/>
            <person name="Visser H."/>
            <person name="van de Vondervoort P.J."/>
            <person name="de Vries R.P."/>
            <person name="Walton J."/>
            <person name="Xiang X."/>
            <person name="Xiong Y."/>
            <person name="Zeng A.P."/>
            <person name="Brandt B.W."/>
            <person name="Cornell M.J."/>
            <person name="van den Hondel C.A."/>
            <person name="Visser J."/>
            <person name="Oliver S.G."/>
            <person name="Turner G."/>
        </authorList>
    </citation>
    <scope>GENOME REANNOTATION</scope>
    <source>
        <strain evidence="2">FGSC A4 / ATCC 38163 / CBS 112.46 / NRRL 194 / M139</strain>
    </source>
</reference>
<evidence type="ECO:0000313" key="1">
    <source>
        <dbReference type="EMBL" id="CBF86023.1"/>
    </source>
</evidence>
<organism evidence="1 2">
    <name type="scientific">Emericella nidulans (strain FGSC A4 / ATCC 38163 / CBS 112.46 / NRRL 194 / M139)</name>
    <name type="common">Aspergillus nidulans</name>
    <dbReference type="NCBI Taxonomy" id="227321"/>
    <lineage>
        <taxon>Eukaryota</taxon>
        <taxon>Fungi</taxon>
        <taxon>Dikarya</taxon>
        <taxon>Ascomycota</taxon>
        <taxon>Pezizomycotina</taxon>
        <taxon>Eurotiomycetes</taxon>
        <taxon>Eurotiomycetidae</taxon>
        <taxon>Eurotiales</taxon>
        <taxon>Aspergillaceae</taxon>
        <taxon>Aspergillus</taxon>
        <taxon>Aspergillus subgen. Nidulantes</taxon>
    </lineage>
</organism>
<accession>Q5BBR1</accession>
<dbReference type="InterPro" id="IPR046670">
    <property type="entry name" value="DUF6540"/>
</dbReference>
<dbReference type="GeneID" id="2875018"/>
<dbReference type="AlphaFoldDB" id="Q5BBR1"/>
<gene>
    <name evidence="1" type="ORF">ANIA_02019</name>
</gene>
<dbReference type="Pfam" id="PF20174">
    <property type="entry name" value="DUF6540"/>
    <property type="match status" value="1"/>
</dbReference>
<sequence>MTPTHELYIPISGLGLTPTSCSHWSFFLRTPGASYGDLLHIQPISLSPLWFQFDACEGIDISSLQAEGMVKIADLTSEQRRHAVKIIRSEPAPRDGKRRCQEWVVDVLVSLEVEELVTKTLDIGQASSNSAGVRT</sequence>
<protein>
    <submittedName>
        <fullName evidence="1">Uncharacterized protein</fullName>
    </submittedName>
</protein>
<accession>C8VLE7</accession>
<dbReference type="EMBL" id="BN001307">
    <property type="protein sequence ID" value="CBF86023.1"/>
    <property type="molecule type" value="Genomic_DNA"/>
</dbReference>
<dbReference type="InParanoid" id="Q5BBR1"/>
<dbReference type="RefSeq" id="XP_659623.1">
    <property type="nucleotide sequence ID" value="XM_654531.1"/>
</dbReference>
<dbReference type="STRING" id="227321.Q5BBR1"/>
<dbReference type="OrthoDB" id="5271495at2759"/>
<dbReference type="KEGG" id="ani:ANIA_02019"/>
<name>Q5BBR1_EMENI</name>
<keyword evidence="2" id="KW-1185">Reference proteome</keyword>
<dbReference type="Proteomes" id="UP000000560">
    <property type="component" value="Chromosome VII"/>
</dbReference>
<dbReference type="HOGENOM" id="CLU_1815476_0_0_1"/>
<evidence type="ECO:0000313" key="2">
    <source>
        <dbReference type="Proteomes" id="UP000000560"/>
    </source>
</evidence>
<reference evidence="2" key="1">
    <citation type="journal article" date="2005" name="Nature">
        <title>Sequencing of Aspergillus nidulans and comparative analysis with A. fumigatus and A. oryzae.</title>
        <authorList>
            <person name="Galagan J.E."/>
            <person name="Calvo S.E."/>
            <person name="Cuomo C."/>
            <person name="Ma L.J."/>
            <person name="Wortman J.R."/>
            <person name="Batzoglou S."/>
            <person name="Lee S.I."/>
            <person name="Basturkmen M."/>
            <person name="Spevak C.C."/>
            <person name="Clutterbuck J."/>
            <person name="Kapitonov V."/>
            <person name="Jurka J."/>
            <person name="Scazzocchio C."/>
            <person name="Farman M."/>
            <person name="Butler J."/>
            <person name="Purcell S."/>
            <person name="Harris S."/>
            <person name="Braus G.H."/>
            <person name="Draht O."/>
            <person name="Busch S."/>
            <person name="D'Enfert C."/>
            <person name="Bouchier C."/>
            <person name="Goldman G.H."/>
            <person name="Bell-Pedersen D."/>
            <person name="Griffiths-Jones S."/>
            <person name="Doonan J.H."/>
            <person name="Yu J."/>
            <person name="Vienken K."/>
            <person name="Pain A."/>
            <person name="Freitag M."/>
            <person name="Selker E.U."/>
            <person name="Archer D.B."/>
            <person name="Penalva M.A."/>
            <person name="Oakley B.R."/>
            <person name="Momany M."/>
            <person name="Tanaka T."/>
            <person name="Kumagai T."/>
            <person name="Asai K."/>
            <person name="Machida M."/>
            <person name="Nierman W.C."/>
            <person name="Denning D.W."/>
            <person name="Caddick M."/>
            <person name="Hynes M."/>
            <person name="Paoletti M."/>
            <person name="Fischer R."/>
            <person name="Miller B."/>
            <person name="Dyer P."/>
            <person name="Sachs M.S."/>
            <person name="Osmani S.A."/>
            <person name="Birren B.W."/>
        </authorList>
    </citation>
    <scope>NUCLEOTIDE SEQUENCE [LARGE SCALE GENOMIC DNA]</scope>
    <source>
        <strain evidence="2">FGSC A4 / ATCC 38163 / CBS 112.46 / NRRL 194 / M139</strain>
    </source>
</reference>
<proteinExistence type="predicted"/>
<dbReference type="OMA" id="KRRCQEW"/>
<dbReference type="eggNOG" id="ENOG502STNU">
    <property type="taxonomic scope" value="Eukaryota"/>
</dbReference>